<reference evidence="1 2" key="1">
    <citation type="journal article" date="2015" name="Biotechnol. Bioeng.">
        <title>Genome sequence and phenotypic characterization of Caulobacter segnis.</title>
        <authorList>
            <person name="Patel S."/>
            <person name="Fletcher B."/>
            <person name="Scott D.C."/>
            <person name="Ely B."/>
        </authorList>
    </citation>
    <scope>NUCLEOTIDE SEQUENCE [LARGE SCALE GENOMIC DNA]</scope>
    <source>
        <strain evidence="1 2">ERI-2</strain>
    </source>
</reference>
<name>A0A162LAF3_9CLOT</name>
<evidence type="ECO:0000313" key="2">
    <source>
        <dbReference type="Proteomes" id="UP000077407"/>
    </source>
</evidence>
<dbReference type="PATRIC" id="fig|1538.10.peg.1519"/>
<dbReference type="Pfam" id="PF01546">
    <property type="entry name" value="Peptidase_M20"/>
    <property type="match status" value="1"/>
</dbReference>
<sequence>MILSKLQEEFAGAVKFVFQPAEEIAAGARKMVEEKADMVPASRLCGSYCCSKSDIYELATNCS</sequence>
<dbReference type="AlphaFoldDB" id="A0A162LAF3"/>
<dbReference type="SUPFAM" id="SSF53187">
    <property type="entry name" value="Zn-dependent exopeptidases"/>
    <property type="match status" value="1"/>
</dbReference>
<organism evidence="1 2">
    <name type="scientific">Clostridium ljungdahlii</name>
    <dbReference type="NCBI Taxonomy" id="1538"/>
    <lineage>
        <taxon>Bacteria</taxon>
        <taxon>Bacillati</taxon>
        <taxon>Bacillota</taxon>
        <taxon>Clostridia</taxon>
        <taxon>Eubacteriales</taxon>
        <taxon>Clostridiaceae</taxon>
        <taxon>Clostridium</taxon>
    </lineage>
</organism>
<accession>A0A162LAF3</accession>
<dbReference type="EMBL" id="LITT01000009">
    <property type="protein sequence ID" value="OAA90946.1"/>
    <property type="molecule type" value="Genomic_DNA"/>
</dbReference>
<evidence type="ECO:0000313" key="1">
    <source>
        <dbReference type="EMBL" id="OAA90946.1"/>
    </source>
</evidence>
<dbReference type="InterPro" id="IPR002933">
    <property type="entry name" value="Peptidase_M20"/>
</dbReference>
<dbReference type="RefSeq" id="WP_063554588.1">
    <property type="nucleotide sequence ID" value="NZ_LITT01000009.1"/>
</dbReference>
<protein>
    <submittedName>
        <fullName evidence="1">Putative hydrolase YxeP</fullName>
        <ecNumber evidence="1">3.-.-.-</ecNumber>
    </submittedName>
</protein>
<dbReference type="Gene3D" id="3.40.630.10">
    <property type="entry name" value="Zn peptidases"/>
    <property type="match status" value="1"/>
</dbReference>
<dbReference type="Proteomes" id="UP000077407">
    <property type="component" value="Unassembled WGS sequence"/>
</dbReference>
<dbReference type="EC" id="3.-.-.-" evidence="1"/>
<keyword evidence="1" id="KW-0378">Hydrolase</keyword>
<proteinExistence type="predicted"/>
<comment type="caution">
    <text evidence="1">The sequence shown here is derived from an EMBL/GenBank/DDBJ whole genome shotgun (WGS) entry which is preliminary data.</text>
</comment>
<gene>
    <name evidence="1" type="primary">yxeP_2</name>
    <name evidence="1" type="ORF">WY13_01012</name>
</gene>
<dbReference type="GO" id="GO:0016787">
    <property type="term" value="F:hydrolase activity"/>
    <property type="evidence" value="ECO:0007669"/>
    <property type="project" value="UniProtKB-KW"/>
</dbReference>